<keyword evidence="7" id="KW-0067">ATP-binding</keyword>
<feature type="region of interest" description="Disordered" evidence="11">
    <location>
        <begin position="95"/>
        <end position="114"/>
    </location>
</feature>
<dbReference type="GO" id="GO:0016787">
    <property type="term" value="F:hydrolase activity"/>
    <property type="evidence" value="ECO:0007669"/>
    <property type="project" value="UniProtKB-KW"/>
</dbReference>
<dbReference type="PANTHER" id="PTHR14025">
    <property type="entry name" value="FANCONI ANEMIA GROUP M FANCM FAMILY MEMBER"/>
    <property type="match status" value="1"/>
</dbReference>
<comment type="similarity">
    <text evidence="2">Belongs to the DEAD box helicase family. DEAH subfamily. FANCM sub-subfamily.</text>
</comment>
<sequence length="1371" mass="153123">MASTSSVPVHVIDDDDFDWEAAAIEIDNVRCGRADASTTNHSIPNVNANYFPPENDYGTSYSNHFKKENQKKFTNGKQSTLDRFIGKGSSSGVENVRGSSVSDGAGFSRNENGGNVVYNNDVDNNYDNHEGDSVEESICCVKLDHEAAKTWIYPVNAEMRDYQYNITQKALFTNTLVVLPTGLGKTLIAAVVIYNYFRWFPEGKIVFAAPSRPLVMQQIEACHNIVGIPQEFTIDLTGQTNPTRRAGLWKHKRVFFVTPQVLEKDISSGSCLVKQLVCLVIDEAHRATGNYSYCVAVRQLMAVPVQLRILALSATPGSKQQTIQNVIDNLQVSTLEYRDESDHDVAPYVHERTIELIQVEMGKDAVEINDLLVDVISPYVSRLGKHGVIQNRDVQTWSPHALLISRENYRQFKAENMPDTKKIEIEGVFGVLITLYHVRKLLSSHGIKPAFEMLEEKFHQGSFVRFVSRNESLIKAKLLMQQSVTHGAPSPKLSKMLDILLDHFKNNDSQSSRVIIFSNFRGSVREIMNTLAKVGDPVRATEFIGQSAAKTLKGQTQKIQQAVLEKFRSGKFNVIVATSIGEEGLDIMEVDLVICFDANISPLRMIQRMGRTGRKHEGRVDILCLQNFLACKGSELNGYLRKKSKNNTIKKHMRNGGLNSFVFHSSPRMIPHVIKPEVQLVELSIKQFIHRGKKVQADQLMHSPAPLTNLTNAETEQIAKYFSCMEENLWRPSLIAFPLFQSYPSRVHNVLHSSRTGMLIDAMQHLQESSLFKGKDIVCEDGSSSNPCAGEAVSQDDMKGSQTFSELPEKEAPEGNTSPMDTEPKLEPHGRCVKSPKVLFGSEFKSIEKLWRPQNLYVSKLLSHSSNNEISEIRCASTSKSCPDEKVFTSGLHNPDLHLEASSQSERIHLVPLSCNKSDEVDRTDGSPLSVSEGTHAVDDESNDCNYADISPRLTSFIKSGYVPESPINDFDISKSQDCASTSKLLTKLVNKLPLEGEYTKSYTCPTENISVDTVDQIERTVVDANNNLPQRCKSATSLDEPKTPMGQLSNFSSSNDWKLNSGEHFNSIEQPCKFRRLRKHGDHRKKLSLEKRGDTKTYRMFPGCDNQFRGDKKREKDCSIFIDEEAEVSPHVLMSEDDEDVPDTDSCDDSFIDDKIHPTGTSTQAEVGGVDMMAVYRRSLLSQSPLVEGRPSLTYVSPDSATPRSRSNEGSSTSRSERHSIQIIDAGPGTSARISRPLQLNSDRTCGYAILRSNLRTDACVESGKRNRSFYREGSLPAHNLEKEFLSASHSVERNPEPENQVEKPECDMFDDDDQFFASLDLDAMEAQAAQLLRSKAEQAEQMMQKNAISSDAPHPNLDIADLPTFDLGI</sequence>
<evidence type="ECO:0000256" key="5">
    <source>
        <dbReference type="ARBA" id="ARBA00022801"/>
    </source>
</evidence>
<dbReference type="FunFam" id="3.40.50.300:FF:001992">
    <property type="entry name" value="ATP-dependent RNA helicase, putative"/>
    <property type="match status" value="1"/>
</dbReference>
<dbReference type="PANTHER" id="PTHR14025:SF20">
    <property type="entry name" value="FANCONI ANEMIA GROUP M PROTEIN"/>
    <property type="match status" value="1"/>
</dbReference>
<feature type="compositionally biased region" description="Low complexity" evidence="11">
    <location>
        <begin position="1205"/>
        <end position="1215"/>
    </location>
</feature>
<evidence type="ECO:0000259" key="12">
    <source>
        <dbReference type="PROSITE" id="PS51192"/>
    </source>
</evidence>
<dbReference type="FunFam" id="3.40.50.300:FF:000861">
    <property type="entry name" value="Fanconi anemia, complementation group M"/>
    <property type="match status" value="1"/>
</dbReference>
<dbReference type="SMART" id="SM00487">
    <property type="entry name" value="DEXDc"/>
    <property type="match status" value="1"/>
</dbReference>
<dbReference type="CDD" id="cd18801">
    <property type="entry name" value="SF2_C_FANCM_Hef"/>
    <property type="match status" value="1"/>
</dbReference>
<keyword evidence="5" id="KW-0378">Hydrolase</keyword>
<organism evidence="14 15">
    <name type="scientific">Lithospermum erythrorhizon</name>
    <name type="common">Purple gromwell</name>
    <name type="synonym">Lithospermum officinale var. erythrorhizon</name>
    <dbReference type="NCBI Taxonomy" id="34254"/>
    <lineage>
        <taxon>Eukaryota</taxon>
        <taxon>Viridiplantae</taxon>
        <taxon>Streptophyta</taxon>
        <taxon>Embryophyta</taxon>
        <taxon>Tracheophyta</taxon>
        <taxon>Spermatophyta</taxon>
        <taxon>Magnoliopsida</taxon>
        <taxon>eudicotyledons</taxon>
        <taxon>Gunneridae</taxon>
        <taxon>Pentapetalae</taxon>
        <taxon>asterids</taxon>
        <taxon>lamiids</taxon>
        <taxon>Boraginales</taxon>
        <taxon>Boraginaceae</taxon>
        <taxon>Boraginoideae</taxon>
        <taxon>Lithospermeae</taxon>
        <taxon>Lithospermum</taxon>
    </lineage>
</organism>
<dbReference type="InterPro" id="IPR044749">
    <property type="entry name" value="FANCM_DEXDc"/>
</dbReference>
<keyword evidence="9" id="KW-0234">DNA repair</keyword>
<dbReference type="CDD" id="cd12091">
    <property type="entry name" value="FANCM_ID"/>
    <property type="match status" value="1"/>
</dbReference>
<feature type="region of interest" description="Disordered" evidence="11">
    <location>
        <begin position="786"/>
        <end position="831"/>
    </location>
</feature>
<feature type="region of interest" description="Disordered" evidence="11">
    <location>
        <begin position="919"/>
        <end position="938"/>
    </location>
</feature>
<dbReference type="PROSITE" id="PS51192">
    <property type="entry name" value="HELICASE_ATP_BIND_1"/>
    <property type="match status" value="1"/>
</dbReference>
<keyword evidence="10" id="KW-0539">Nucleus</keyword>
<evidence type="ECO:0000256" key="2">
    <source>
        <dbReference type="ARBA" id="ARBA00009889"/>
    </source>
</evidence>
<reference evidence="14 15" key="1">
    <citation type="submission" date="2024-01" db="EMBL/GenBank/DDBJ databases">
        <title>The complete chloroplast genome sequence of Lithospermum erythrorhizon: insights into the phylogenetic relationship among Boraginaceae species and the maternal lineages of purple gromwells.</title>
        <authorList>
            <person name="Okada T."/>
            <person name="Watanabe K."/>
        </authorList>
    </citation>
    <scope>NUCLEOTIDE SEQUENCE [LARGE SCALE GENOMIC DNA]</scope>
</reference>
<dbReference type="GO" id="GO:0005524">
    <property type="term" value="F:ATP binding"/>
    <property type="evidence" value="ECO:0007669"/>
    <property type="project" value="UniProtKB-KW"/>
</dbReference>
<dbReference type="InterPro" id="IPR027417">
    <property type="entry name" value="P-loop_NTPase"/>
</dbReference>
<keyword evidence="3" id="KW-0547">Nucleotide-binding</keyword>
<keyword evidence="6" id="KW-0347">Helicase</keyword>
<comment type="subcellular location">
    <subcellularLocation>
        <location evidence="1">Nucleus</location>
    </subcellularLocation>
</comment>
<accession>A0AAV3PIU3</accession>
<dbReference type="CDD" id="cd18033">
    <property type="entry name" value="DEXDc_FANCM"/>
    <property type="match status" value="1"/>
</dbReference>
<evidence type="ECO:0000256" key="10">
    <source>
        <dbReference type="ARBA" id="ARBA00023242"/>
    </source>
</evidence>
<evidence type="ECO:0000256" key="11">
    <source>
        <dbReference type="SAM" id="MobiDB-lite"/>
    </source>
</evidence>
<dbReference type="GO" id="GO:0045003">
    <property type="term" value="P:double-strand break repair via synthesis-dependent strand annealing"/>
    <property type="evidence" value="ECO:0007669"/>
    <property type="project" value="TreeGrafter"/>
</dbReference>
<dbReference type="GO" id="GO:0005634">
    <property type="term" value="C:nucleus"/>
    <property type="evidence" value="ECO:0007669"/>
    <property type="project" value="UniProtKB-SubCell"/>
</dbReference>
<dbReference type="SMART" id="SM00490">
    <property type="entry name" value="HELICc"/>
    <property type="match status" value="1"/>
</dbReference>
<proteinExistence type="inferred from homology"/>
<evidence type="ECO:0000256" key="8">
    <source>
        <dbReference type="ARBA" id="ARBA00023125"/>
    </source>
</evidence>
<feature type="domain" description="Helicase ATP-binding" evidence="12">
    <location>
        <begin position="166"/>
        <end position="334"/>
    </location>
</feature>
<keyword evidence="8" id="KW-0238">DNA-binding</keyword>
<dbReference type="InterPro" id="IPR014001">
    <property type="entry name" value="Helicase_ATP-bd"/>
</dbReference>
<comment type="caution">
    <text evidence="14">The sequence shown here is derived from an EMBL/GenBank/DDBJ whole genome shotgun (WGS) entry which is preliminary data.</text>
</comment>
<keyword evidence="4" id="KW-0227">DNA damage</keyword>
<feature type="compositionally biased region" description="Polar residues" evidence="11">
    <location>
        <begin position="1195"/>
        <end position="1204"/>
    </location>
</feature>
<evidence type="ECO:0000256" key="9">
    <source>
        <dbReference type="ARBA" id="ARBA00023204"/>
    </source>
</evidence>
<dbReference type="InterPro" id="IPR011545">
    <property type="entry name" value="DEAD/DEAH_box_helicase_dom"/>
</dbReference>
<evidence type="ECO:0000256" key="6">
    <source>
        <dbReference type="ARBA" id="ARBA00022806"/>
    </source>
</evidence>
<evidence type="ECO:0000256" key="3">
    <source>
        <dbReference type="ARBA" id="ARBA00022741"/>
    </source>
</evidence>
<evidence type="ECO:0000313" key="15">
    <source>
        <dbReference type="Proteomes" id="UP001454036"/>
    </source>
</evidence>
<feature type="region of interest" description="Disordered" evidence="11">
    <location>
        <begin position="1190"/>
        <end position="1236"/>
    </location>
</feature>
<dbReference type="Proteomes" id="UP001454036">
    <property type="component" value="Unassembled WGS sequence"/>
</dbReference>
<dbReference type="Pfam" id="PF00270">
    <property type="entry name" value="DEAD"/>
    <property type="match status" value="1"/>
</dbReference>
<protein>
    <submittedName>
        <fullName evidence="14">DNA metabolism protein</fullName>
    </submittedName>
</protein>
<evidence type="ECO:0000256" key="4">
    <source>
        <dbReference type="ARBA" id="ARBA00022763"/>
    </source>
</evidence>
<dbReference type="InterPro" id="IPR001650">
    <property type="entry name" value="Helicase_C-like"/>
</dbReference>
<dbReference type="GO" id="GO:0009378">
    <property type="term" value="F:four-way junction helicase activity"/>
    <property type="evidence" value="ECO:0007669"/>
    <property type="project" value="TreeGrafter"/>
</dbReference>
<dbReference type="EMBL" id="BAABME010001729">
    <property type="protein sequence ID" value="GAA0151163.1"/>
    <property type="molecule type" value="Genomic_DNA"/>
</dbReference>
<keyword evidence="15" id="KW-1185">Reference proteome</keyword>
<dbReference type="SUPFAM" id="SSF52540">
    <property type="entry name" value="P-loop containing nucleoside triphosphate hydrolases"/>
    <property type="match status" value="1"/>
</dbReference>
<dbReference type="Pfam" id="PF00271">
    <property type="entry name" value="Helicase_C"/>
    <property type="match status" value="1"/>
</dbReference>
<dbReference type="PROSITE" id="PS51194">
    <property type="entry name" value="HELICASE_CTER"/>
    <property type="match status" value="1"/>
</dbReference>
<dbReference type="InterPro" id="IPR039686">
    <property type="entry name" value="FANCM/Mph1-like_ID"/>
</dbReference>
<feature type="domain" description="Helicase C-terminal" evidence="13">
    <location>
        <begin position="496"/>
        <end position="653"/>
    </location>
</feature>
<feature type="region of interest" description="Disordered" evidence="11">
    <location>
        <begin position="1348"/>
        <end position="1371"/>
    </location>
</feature>
<gene>
    <name evidence="14" type="ORF">LIER_09943</name>
</gene>
<dbReference type="Gene3D" id="3.40.50.300">
    <property type="entry name" value="P-loop containing nucleotide triphosphate hydrolases"/>
    <property type="match status" value="2"/>
</dbReference>
<evidence type="ECO:0000256" key="7">
    <source>
        <dbReference type="ARBA" id="ARBA00022840"/>
    </source>
</evidence>
<name>A0AAV3PIU3_LITER</name>
<dbReference type="GO" id="GO:0043138">
    <property type="term" value="F:3'-5' DNA helicase activity"/>
    <property type="evidence" value="ECO:0007669"/>
    <property type="project" value="InterPro"/>
</dbReference>
<dbReference type="GO" id="GO:0000400">
    <property type="term" value="F:four-way junction DNA binding"/>
    <property type="evidence" value="ECO:0007669"/>
    <property type="project" value="TreeGrafter"/>
</dbReference>
<evidence type="ECO:0000259" key="13">
    <source>
        <dbReference type="PROSITE" id="PS51194"/>
    </source>
</evidence>
<evidence type="ECO:0000313" key="14">
    <source>
        <dbReference type="EMBL" id="GAA0151163.1"/>
    </source>
</evidence>
<dbReference type="GO" id="GO:0036297">
    <property type="term" value="P:interstrand cross-link repair"/>
    <property type="evidence" value="ECO:0007669"/>
    <property type="project" value="TreeGrafter"/>
</dbReference>
<evidence type="ECO:0000256" key="1">
    <source>
        <dbReference type="ARBA" id="ARBA00004123"/>
    </source>
</evidence>